<dbReference type="InterPro" id="IPR036390">
    <property type="entry name" value="WH_DNA-bd_sf"/>
</dbReference>
<evidence type="ECO:0000256" key="2">
    <source>
        <dbReference type="ARBA" id="ARBA00023015"/>
    </source>
</evidence>
<sequence>MKNVTFRQIRVFTEVARQLSFVRAAEALHLTPPAVTMQIKELEAQLELPLFDRQGRKVALTTAGEYFLVHARRLLAVMKDAEDAMQRLRHLETGVLNVGLVSTAKYFVPRLLARFRDEHPGVEVRLQVAGTRDQLVALLNSGEVDLAIMGRPPRELATRAEPFAAHPHVFVAPPGHPLLALGHVPVTMLENQPLIVREGASGTRALMDRFFQEHRVTPRIAMEMPSNETIKQAVMAGMGLSFLSLHTLGLELRAGEIELLHVEHTPVIRTWNVVHLQSRLLSPAAEAFRYFILEEGEAWLAAHDRPWIGAGPEAAAPPGGGG</sequence>
<dbReference type="Gene3D" id="1.10.10.10">
    <property type="entry name" value="Winged helix-like DNA-binding domain superfamily/Winged helix DNA-binding domain"/>
    <property type="match status" value="1"/>
</dbReference>
<comment type="similarity">
    <text evidence="1">Belongs to the LysR transcriptional regulatory family.</text>
</comment>
<gene>
    <name evidence="6" type="ORF">F7Q92_19635</name>
</gene>
<dbReference type="OrthoDB" id="9785745at2"/>
<dbReference type="GO" id="GO:0000976">
    <property type="term" value="F:transcription cis-regulatory region binding"/>
    <property type="evidence" value="ECO:0007669"/>
    <property type="project" value="TreeGrafter"/>
</dbReference>
<dbReference type="AlphaFoldDB" id="A0A643F733"/>
<feature type="domain" description="HTH lysR-type" evidence="5">
    <location>
        <begin position="4"/>
        <end position="61"/>
    </location>
</feature>
<dbReference type="Gene3D" id="3.40.190.290">
    <property type="match status" value="1"/>
</dbReference>
<keyword evidence="2" id="KW-0805">Transcription regulation</keyword>
<dbReference type="PANTHER" id="PTHR30126:SF5">
    <property type="entry name" value="HTH-TYPE TRANSCRIPTIONAL ACTIVATOR CMPR"/>
    <property type="match status" value="1"/>
</dbReference>
<dbReference type="SUPFAM" id="SSF46785">
    <property type="entry name" value="Winged helix' DNA-binding domain"/>
    <property type="match status" value="1"/>
</dbReference>
<dbReference type="RefSeq" id="WP_151125769.1">
    <property type="nucleotide sequence ID" value="NZ_CP088081.1"/>
</dbReference>
<evidence type="ECO:0000313" key="6">
    <source>
        <dbReference type="EMBL" id="KAB0574471.1"/>
    </source>
</evidence>
<evidence type="ECO:0000313" key="7">
    <source>
        <dbReference type="Proteomes" id="UP000430120"/>
    </source>
</evidence>
<dbReference type="PANTHER" id="PTHR30126">
    <property type="entry name" value="HTH-TYPE TRANSCRIPTIONAL REGULATOR"/>
    <property type="match status" value="1"/>
</dbReference>
<dbReference type="InterPro" id="IPR036388">
    <property type="entry name" value="WH-like_DNA-bd_sf"/>
</dbReference>
<name>A0A643F733_IDEDE</name>
<proteinExistence type="inferred from homology"/>
<dbReference type="SUPFAM" id="SSF53850">
    <property type="entry name" value="Periplasmic binding protein-like II"/>
    <property type="match status" value="1"/>
</dbReference>
<dbReference type="PROSITE" id="PS50931">
    <property type="entry name" value="HTH_LYSR"/>
    <property type="match status" value="1"/>
</dbReference>
<evidence type="ECO:0000256" key="4">
    <source>
        <dbReference type="ARBA" id="ARBA00023163"/>
    </source>
</evidence>
<reference evidence="6 7" key="1">
    <citation type="submission" date="2019-09" db="EMBL/GenBank/DDBJ databases">
        <title>Draft genome sequences of 48 bacterial type strains from the CCUG.</title>
        <authorList>
            <person name="Tunovic T."/>
            <person name="Pineiro-Iglesias B."/>
            <person name="Unosson C."/>
            <person name="Inganas E."/>
            <person name="Ohlen M."/>
            <person name="Cardew S."/>
            <person name="Jensie-Markopoulos S."/>
            <person name="Salva-Serra F."/>
            <person name="Jaen-Luchoro D."/>
            <person name="Karlsson R."/>
            <person name="Svensson-Stadler L."/>
            <person name="Chun J."/>
            <person name="Moore E."/>
        </authorList>
    </citation>
    <scope>NUCLEOTIDE SEQUENCE [LARGE SCALE GENOMIC DNA]</scope>
    <source>
        <strain evidence="6 7">CCUG 30977</strain>
    </source>
</reference>
<organism evidence="6 7">
    <name type="scientific">Ideonella dechloratans</name>
    <dbReference type="NCBI Taxonomy" id="36863"/>
    <lineage>
        <taxon>Bacteria</taxon>
        <taxon>Pseudomonadati</taxon>
        <taxon>Pseudomonadota</taxon>
        <taxon>Betaproteobacteria</taxon>
        <taxon>Burkholderiales</taxon>
        <taxon>Sphaerotilaceae</taxon>
        <taxon>Ideonella</taxon>
    </lineage>
</organism>
<dbReference type="Pfam" id="PF03466">
    <property type="entry name" value="LysR_substrate"/>
    <property type="match status" value="1"/>
</dbReference>
<comment type="caution">
    <text evidence="6">The sequence shown here is derived from an EMBL/GenBank/DDBJ whole genome shotgun (WGS) entry which is preliminary data.</text>
</comment>
<keyword evidence="4" id="KW-0804">Transcription</keyword>
<protein>
    <submittedName>
        <fullName evidence="6">LysR family transcriptional regulator</fullName>
    </submittedName>
</protein>
<dbReference type="CDD" id="cd08419">
    <property type="entry name" value="PBP2_CbbR_RubisCO_like"/>
    <property type="match status" value="1"/>
</dbReference>
<dbReference type="FunFam" id="1.10.10.10:FF:000001">
    <property type="entry name" value="LysR family transcriptional regulator"/>
    <property type="match status" value="1"/>
</dbReference>
<dbReference type="PRINTS" id="PR00039">
    <property type="entry name" value="HTHLYSR"/>
</dbReference>
<keyword evidence="7" id="KW-1185">Reference proteome</keyword>
<dbReference type="InterPro" id="IPR005119">
    <property type="entry name" value="LysR_subst-bd"/>
</dbReference>
<evidence type="ECO:0000256" key="1">
    <source>
        <dbReference type="ARBA" id="ARBA00009437"/>
    </source>
</evidence>
<dbReference type="Proteomes" id="UP000430120">
    <property type="component" value="Unassembled WGS sequence"/>
</dbReference>
<dbReference type="InterPro" id="IPR000847">
    <property type="entry name" value="LysR_HTH_N"/>
</dbReference>
<evidence type="ECO:0000256" key="3">
    <source>
        <dbReference type="ARBA" id="ARBA00023125"/>
    </source>
</evidence>
<dbReference type="GO" id="GO:0003700">
    <property type="term" value="F:DNA-binding transcription factor activity"/>
    <property type="evidence" value="ECO:0007669"/>
    <property type="project" value="InterPro"/>
</dbReference>
<keyword evidence="3" id="KW-0238">DNA-binding</keyword>
<accession>A0A643F733</accession>
<dbReference type="EMBL" id="VZPB01000075">
    <property type="protein sequence ID" value="KAB0574471.1"/>
    <property type="molecule type" value="Genomic_DNA"/>
</dbReference>
<dbReference type="Pfam" id="PF00126">
    <property type="entry name" value="HTH_1"/>
    <property type="match status" value="1"/>
</dbReference>
<evidence type="ECO:0000259" key="5">
    <source>
        <dbReference type="PROSITE" id="PS50931"/>
    </source>
</evidence>